<dbReference type="CDD" id="cd12914">
    <property type="entry name" value="PDC1_DGC_like"/>
    <property type="match status" value="1"/>
</dbReference>
<dbReference type="OrthoDB" id="7251575at2"/>
<feature type="transmembrane region" description="Helical" evidence="1">
    <location>
        <begin position="301"/>
        <end position="321"/>
    </location>
</feature>
<name>A0A502F817_9PROT</name>
<feature type="transmembrane region" description="Helical" evidence="1">
    <location>
        <begin position="34"/>
        <end position="53"/>
    </location>
</feature>
<protein>
    <submittedName>
        <fullName evidence="3">Diguanylate cyclase</fullName>
    </submittedName>
</protein>
<keyword evidence="4" id="KW-1185">Reference proteome</keyword>
<evidence type="ECO:0000313" key="3">
    <source>
        <dbReference type="EMBL" id="TPG45470.1"/>
    </source>
</evidence>
<dbReference type="Proteomes" id="UP000317078">
    <property type="component" value="Unassembled WGS sequence"/>
</dbReference>
<dbReference type="Pfam" id="PF12860">
    <property type="entry name" value="PAS_7"/>
    <property type="match status" value="1"/>
</dbReference>
<dbReference type="InterPro" id="IPR052155">
    <property type="entry name" value="Biofilm_reg_signaling"/>
</dbReference>
<keyword evidence="1" id="KW-0812">Transmembrane</keyword>
<dbReference type="Gene3D" id="3.30.450.20">
    <property type="entry name" value="PAS domain"/>
    <property type="match status" value="3"/>
</dbReference>
<dbReference type="InterPro" id="IPR000160">
    <property type="entry name" value="GGDEF_dom"/>
</dbReference>
<dbReference type="AlphaFoldDB" id="A0A502F817"/>
<proteinExistence type="predicted"/>
<organism evidence="3 4">
    <name type="scientific">Muricoccus nepalensis</name>
    <dbReference type="NCBI Taxonomy" id="1854500"/>
    <lineage>
        <taxon>Bacteria</taxon>
        <taxon>Pseudomonadati</taxon>
        <taxon>Pseudomonadota</taxon>
        <taxon>Alphaproteobacteria</taxon>
        <taxon>Acetobacterales</taxon>
        <taxon>Roseomonadaceae</taxon>
        <taxon>Muricoccus</taxon>
    </lineage>
</organism>
<dbReference type="Pfam" id="PF00990">
    <property type="entry name" value="GGDEF"/>
    <property type="match status" value="1"/>
</dbReference>
<keyword evidence="1" id="KW-1133">Transmembrane helix</keyword>
<accession>A0A502F817</accession>
<keyword evidence="1" id="KW-0472">Membrane</keyword>
<reference evidence="3 4" key="1">
    <citation type="journal article" date="2019" name="Environ. Microbiol.">
        <title>Species interactions and distinct microbial communities in high Arctic permafrost affected cryosols are associated with the CH4 and CO2 gas fluxes.</title>
        <authorList>
            <person name="Altshuler I."/>
            <person name="Hamel J."/>
            <person name="Turney S."/>
            <person name="Magnuson E."/>
            <person name="Levesque R."/>
            <person name="Greer C."/>
            <person name="Whyte L.G."/>
        </authorList>
    </citation>
    <scope>NUCLEOTIDE SEQUENCE [LARGE SCALE GENOMIC DNA]</scope>
    <source>
        <strain evidence="3 4">S9.3B</strain>
    </source>
</reference>
<dbReference type="InterPro" id="IPR043128">
    <property type="entry name" value="Rev_trsase/Diguanyl_cyclase"/>
</dbReference>
<gene>
    <name evidence="3" type="ORF">EAH89_26315</name>
</gene>
<dbReference type="EMBL" id="RCZP01000047">
    <property type="protein sequence ID" value="TPG45470.1"/>
    <property type="molecule type" value="Genomic_DNA"/>
</dbReference>
<dbReference type="PANTHER" id="PTHR44757">
    <property type="entry name" value="DIGUANYLATE CYCLASE DGCP"/>
    <property type="match status" value="1"/>
</dbReference>
<dbReference type="PANTHER" id="PTHR44757:SF2">
    <property type="entry name" value="BIOFILM ARCHITECTURE MAINTENANCE PROTEIN MBAA"/>
    <property type="match status" value="1"/>
</dbReference>
<evidence type="ECO:0000256" key="1">
    <source>
        <dbReference type="SAM" id="Phobius"/>
    </source>
</evidence>
<evidence type="ECO:0000313" key="4">
    <source>
        <dbReference type="Proteomes" id="UP000317078"/>
    </source>
</evidence>
<evidence type="ECO:0000259" key="2">
    <source>
        <dbReference type="Pfam" id="PF00990"/>
    </source>
</evidence>
<comment type="caution">
    <text evidence="3">The sequence shown here is derived from an EMBL/GenBank/DDBJ whole genome shotgun (WGS) entry which is preliminary data.</text>
</comment>
<sequence>MQHLPPAAVRPAAKPADAAWSALARLWSAFRFEIALVLTILAILWGAIGLRLAEEHREIDRGAAVAAANIAGAAEQGVARTIEAIDQRLRFAREAYRRDPAGFTLDFVASKGGYSDGMMVQLALIDTAGKLRQTNLGPTDGTLDLSDRPHFRIHVEEPADILFISRPVLGRVSQRWTVQFTRKLYAPDGSFAGVVVCSLDPYWLTQFHELLNVSGNMLLLGQDGIVRAAAPDGTMLSHDLSDTPLGRAAAAADHGSIHPAPAPGKPDQRISFRRLRNYPITVAVGMDMAPLHAGYDALRRYTIAIGAGVTLLVLVVGFLLIRHKRRVLASREVLRHAIENLDQGLLMIDRHGRISLRNTRYVTLLEVPPALAEPGAEHARLVEWQAAQGEFGPAGADAAARHPPVPEDDAAVRFAERVRPNGTALEIRTRLLAGGGLVSTYTDVTDRRRAQQEIHHLAHHDGLTDLANRTLLEERLTQALAAAERAGGRLAVLCLT</sequence>
<feature type="domain" description="GGDEF" evidence="2">
    <location>
        <begin position="458"/>
        <end position="495"/>
    </location>
</feature>
<dbReference type="Gene3D" id="3.30.70.270">
    <property type="match status" value="1"/>
</dbReference>